<protein>
    <submittedName>
        <fullName evidence="2">Uncharacterized protein</fullName>
    </submittedName>
</protein>
<evidence type="ECO:0000313" key="2">
    <source>
        <dbReference type="EMBL" id="KAA9162595.1"/>
    </source>
</evidence>
<accession>A0A5N0V9B5</accession>
<keyword evidence="3" id="KW-1185">Reference proteome</keyword>
<evidence type="ECO:0000313" key="3">
    <source>
        <dbReference type="Proteomes" id="UP000319769"/>
    </source>
</evidence>
<feature type="compositionally biased region" description="Basic and acidic residues" evidence="1">
    <location>
        <begin position="55"/>
        <end position="70"/>
    </location>
</feature>
<dbReference type="AlphaFoldDB" id="A0A5N0V9B5"/>
<feature type="region of interest" description="Disordered" evidence="1">
    <location>
        <begin position="47"/>
        <end position="76"/>
    </location>
</feature>
<reference evidence="2" key="1">
    <citation type="submission" date="2019-09" db="EMBL/GenBank/DDBJ databases">
        <authorList>
            <person name="Teo W.F.A."/>
            <person name="Duangmal K."/>
        </authorList>
    </citation>
    <scope>NUCLEOTIDE SEQUENCE [LARGE SCALE GENOMIC DNA]</scope>
    <source>
        <strain evidence="2">K81G1</strain>
    </source>
</reference>
<dbReference type="EMBL" id="VMNW02000012">
    <property type="protein sequence ID" value="KAA9162595.1"/>
    <property type="molecule type" value="Genomic_DNA"/>
</dbReference>
<gene>
    <name evidence="2" type="ORF">FPZ12_011095</name>
</gene>
<dbReference type="RefSeq" id="WP_144747888.1">
    <property type="nucleotide sequence ID" value="NZ_VMNW02000012.1"/>
</dbReference>
<comment type="caution">
    <text evidence="2">The sequence shown here is derived from an EMBL/GenBank/DDBJ whole genome shotgun (WGS) entry which is preliminary data.</text>
</comment>
<evidence type="ECO:0000256" key="1">
    <source>
        <dbReference type="SAM" id="MobiDB-lite"/>
    </source>
</evidence>
<proteinExistence type="predicted"/>
<organism evidence="2 3">
    <name type="scientific">Amycolatopsis acidicola</name>
    <dbReference type="NCBI Taxonomy" id="2596893"/>
    <lineage>
        <taxon>Bacteria</taxon>
        <taxon>Bacillati</taxon>
        <taxon>Actinomycetota</taxon>
        <taxon>Actinomycetes</taxon>
        <taxon>Pseudonocardiales</taxon>
        <taxon>Pseudonocardiaceae</taxon>
        <taxon>Amycolatopsis</taxon>
    </lineage>
</organism>
<name>A0A5N0V9B5_9PSEU</name>
<dbReference type="Proteomes" id="UP000319769">
    <property type="component" value="Unassembled WGS sequence"/>
</dbReference>
<sequence>MSPSLTLILVFLGPPLTYLAVLHLRARSGTPERITVAQIRARIAAESTSHSWLPQDRHWPQTDPDAPEHHRGLHAR</sequence>